<dbReference type="Proteomes" id="UP001566132">
    <property type="component" value="Unassembled WGS sequence"/>
</dbReference>
<keyword evidence="7" id="KW-0496">Mitochondrion</keyword>
<evidence type="ECO:0000256" key="10">
    <source>
        <dbReference type="ARBA" id="ARBA00031497"/>
    </source>
</evidence>
<feature type="transmembrane region" description="Helical" evidence="11">
    <location>
        <begin position="60"/>
        <end position="84"/>
    </location>
</feature>
<dbReference type="EMBL" id="JBDJPC010000005">
    <property type="protein sequence ID" value="KAL1501941.1"/>
    <property type="molecule type" value="Genomic_DNA"/>
</dbReference>
<dbReference type="AlphaFoldDB" id="A0ABD1ETZ2"/>
<protein>
    <recommendedName>
        <fullName evidence="3">NADH dehydrogenase [ubiquinone] 1 alpha subcomplex subunit 11</fullName>
    </recommendedName>
    <alternativeName>
        <fullName evidence="9">Complex I-B14.7</fullName>
    </alternativeName>
    <alternativeName>
        <fullName evidence="10">NADH-ubiquinone oxidoreductase subunit B14.7</fullName>
    </alternativeName>
</protein>
<keyword evidence="6 11" id="KW-1133">Transmembrane helix</keyword>
<evidence type="ECO:0000256" key="7">
    <source>
        <dbReference type="ARBA" id="ARBA00023128"/>
    </source>
</evidence>
<feature type="transmembrane region" description="Helical" evidence="11">
    <location>
        <begin position="28"/>
        <end position="48"/>
    </location>
</feature>
<comment type="subcellular location">
    <subcellularLocation>
        <location evidence="1">Mitochondrion inner membrane</location>
        <topology evidence="1">Multi-pass membrane protein</topology>
        <orientation evidence="1">Matrix side</orientation>
    </subcellularLocation>
</comment>
<evidence type="ECO:0000256" key="9">
    <source>
        <dbReference type="ARBA" id="ARBA00030608"/>
    </source>
</evidence>
<evidence type="ECO:0000313" key="12">
    <source>
        <dbReference type="EMBL" id="KAL1501941.1"/>
    </source>
</evidence>
<sequence length="172" mass="18646">MASVNPTKPYKYLDTPDGYDVDKKLWSVLKPTIPLAGLAGLSDVLLVSHPKGVYNSAVRFAGVTLPIVGVASTFVLVTNGLASFREKDDHLNWFVGGFAAGSLIGAVTKNKFLGFNMGMAFGIFGLIRKEMAIHGWTITNPNYHIKQTNIGTNVLLDFSITDERPGNWTTGK</sequence>
<evidence type="ECO:0000256" key="1">
    <source>
        <dbReference type="ARBA" id="ARBA00004292"/>
    </source>
</evidence>
<dbReference type="GO" id="GO:0005743">
    <property type="term" value="C:mitochondrial inner membrane"/>
    <property type="evidence" value="ECO:0007669"/>
    <property type="project" value="UniProtKB-SubCell"/>
</dbReference>
<evidence type="ECO:0000313" key="13">
    <source>
        <dbReference type="Proteomes" id="UP001566132"/>
    </source>
</evidence>
<evidence type="ECO:0000256" key="11">
    <source>
        <dbReference type="SAM" id="Phobius"/>
    </source>
</evidence>
<evidence type="ECO:0000256" key="2">
    <source>
        <dbReference type="ARBA" id="ARBA00008699"/>
    </source>
</evidence>
<feature type="transmembrane region" description="Helical" evidence="11">
    <location>
        <begin position="90"/>
        <end position="108"/>
    </location>
</feature>
<comment type="similarity">
    <text evidence="2">Belongs to the complex I NDUFA11 subunit family.</text>
</comment>
<evidence type="ECO:0000256" key="6">
    <source>
        <dbReference type="ARBA" id="ARBA00022989"/>
    </source>
</evidence>
<evidence type="ECO:0000256" key="5">
    <source>
        <dbReference type="ARBA" id="ARBA00022792"/>
    </source>
</evidence>
<dbReference type="PANTHER" id="PTHR21382:SF1">
    <property type="entry name" value="NADH DEHYDROGENASE [UBIQUINONE] 1 ALPHA SUBCOMPLEX SUBUNIT 11"/>
    <property type="match status" value="1"/>
</dbReference>
<gene>
    <name evidence="12" type="ORF">ABEB36_007168</name>
</gene>
<accession>A0ABD1ETZ2</accession>
<proteinExistence type="inferred from homology"/>
<organism evidence="12 13">
    <name type="scientific">Hypothenemus hampei</name>
    <name type="common">Coffee berry borer</name>
    <dbReference type="NCBI Taxonomy" id="57062"/>
    <lineage>
        <taxon>Eukaryota</taxon>
        <taxon>Metazoa</taxon>
        <taxon>Ecdysozoa</taxon>
        <taxon>Arthropoda</taxon>
        <taxon>Hexapoda</taxon>
        <taxon>Insecta</taxon>
        <taxon>Pterygota</taxon>
        <taxon>Neoptera</taxon>
        <taxon>Endopterygota</taxon>
        <taxon>Coleoptera</taxon>
        <taxon>Polyphaga</taxon>
        <taxon>Cucujiformia</taxon>
        <taxon>Curculionidae</taxon>
        <taxon>Scolytinae</taxon>
        <taxon>Hypothenemus</taxon>
    </lineage>
</organism>
<evidence type="ECO:0000256" key="8">
    <source>
        <dbReference type="ARBA" id="ARBA00023136"/>
    </source>
</evidence>
<reference evidence="12 13" key="1">
    <citation type="submission" date="2024-05" db="EMBL/GenBank/DDBJ databases">
        <title>Genetic variation in Jamaican populations of the coffee berry borer (Hypothenemus hampei).</title>
        <authorList>
            <person name="Errbii M."/>
            <person name="Myrie A."/>
        </authorList>
    </citation>
    <scope>NUCLEOTIDE SEQUENCE [LARGE SCALE GENOMIC DNA]</scope>
    <source>
        <strain evidence="12">JA-Hopewell-2020-01-JO</strain>
        <tissue evidence="12">Whole body</tissue>
    </source>
</reference>
<keyword evidence="13" id="KW-1185">Reference proteome</keyword>
<keyword evidence="8 11" id="KW-0472">Membrane</keyword>
<dbReference type="PANTHER" id="PTHR21382">
    <property type="entry name" value="NADH-UBIQUINONE OXIDOREDUCTASE SUBUNIT"/>
    <property type="match status" value="1"/>
</dbReference>
<evidence type="ECO:0000256" key="3">
    <source>
        <dbReference type="ARBA" id="ARBA00018191"/>
    </source>
</evidence>
<name>A0ABD1ETZ2_HYPHA</name>
<comment type="caution">
    <text evidence="12">The sequence shown here is derived from an EMBL/GenBank/DDBJ whole genome shotgun (WGS) entry which is preliminary data.</text>
</comment>
<dbReference type="InterPro" id="IPR039205">
    <property type="entry name" value="NDUFA11"/>
</dbReference>
<keyword evidence="4 11" id="KW-0812">Transmembrane</keyword>
<evidence type="ECO:0000256" key="4">
    <source>
        <dbReference type="ARBA" id="ARBA00022692"/>
    </source>
</evidence>
<keyword evidence="5" id="KW-0999">Mitochondrion inner membrane</keyword>